<proteinExistence type="predicted"/>
<keyword evidence="2" id="KW-1185">Reference proteome</keyword>
<dbReference type="CDD" id="cd02961">
    <property type="entry name" value="PDI_a_family"/>
    <property type="match status" value="1"/>
</dbReference>
<reference evidence="1 2" key="1">
    <citation type="submission" date="2024-02" db="EMBL/GenBank/DDBJ databases">
        <authorList>
            <person name="Vignale AGUSTIN F."/>
            <person name="Sosa J E."/>
            <person name="Modenutti C."/>
        </authorList>
    </citation>
    <scope>NUCLEOTIDE SEQUENCE [LARGE SCALE GENOMIC DNA]</scope>
</reference>
<comment type="caution">
    <text evidence="1">The sequence shown here is derived from an EMBL/GenBank/DDBJ whole genome shotgun (WGS) entry which is preliminary data.</text>
</comment>
<evidence type="ECO:0000313" key="1">
    <source>
        <dbReference type="EMBL" id="CAK9168579.1"/>
    </source>
</evidence>
<dbReference type="Proteomes" id="UP001642360">
    <property type="component" value="Unassembled WGS sequence"/>
</dbReference>
<name>A0ABC8TGZ2_9AQUA</name>
<dbReference type="AlphaFoldDB" id="A0ABC8TGZ2"/>
<gene>
    <name evidence="1" type="ORF">ILEXP_LOCUS37974</name>
</gene>
<organism evidence="1 2">
    <name type="scientific">Ilex paraguariensis</name>
    <name type="common">yerba mate</name>
    <dbReference type="NCBI Taxonomy" id="185542"/>
    <lineage>
        <taxon>Eukaryota</taxon>
        <taxon>Viridiplantae</taxon>
        <taxon>Streptophyta</taxon>
        <taxon>Embryophyta</taxon>
        <taxon>Tracheophyta</taxon>
        <taxon>Spermatophyta</taxon>
        <taxon>Magnoliopsida</taxon>
        <taxon>eudicotyledons</taxon>
        <taxon>Gunneridae</taxon>
        <taxon>Pentapetalae</taxon>
        <taxon>asterids</taxon>
        <taxon>campanulids</taxon>
        <taxon>Aquifoliales</taxon>
        <taxon>Aquifoliaceae</taxon>
        <taxon>Ilex</taxon>
    </lineage>
</organism>
<protein>
    <submittedName>
        <fullName evidence="1">Uncharacterized protein</fullName>
    </submittedName>
</protein>
<dbReference type="EMBL" id="CAUOFW020005095">
    <property type="protein sequence ID" value="CAK9168579.1"/>
    <property type="molecule type" value="Genomic_DNA"/>
</dbReference>
<feature type="non-terminal residue" evidence="1">
    <location>
        <position position="92"/>
    </location>
</feature>
<accession>A0ABC8TGZ2</accession>
<sequence>MDGRILLAKVDCTEESELCRRDDHGHHDHESYYGDRDTEGLVTAMESLVAPISLDSQRLALENKSGNLTADAKRPAPLTGGCRIEGFVRVKK</sequence>
<evidence type="ECO:0000313" key="2">
    <source>
        <dbReference type="Proteomes" id="UP001642360"/>
    </source>
</evidence>